<evidence type="ECO:0000256" key="11">
    <source>
        <dbReference type="PROSITE-ProRule" id="PRU01145"/>
    </source>
</evidence>
<keyword evidence="3" id="KW-0479">Metal-binding</keyword>
<dbReference type="GO" id="GO:0006364">
    <property type="term" value="P:rRNA processing"/>
    <property type="evidence" value="ECO:0007669"/>
    <property type="project" value="TreeGrafter"/>
</dbReference>
<evidence type="ECO:0000256" key="12">
    <source>
        <dbReference type="SAM" id="MobiDB-lite"/>
    </source>
</evidence>
<dbReference type="FunFam" id="3.30.1490.490:FF:000001">
    <property type="entry name" value="cell growth-regulating nucleolar protein-like"/>
    <property type="match status" value="1"/>
</dbReference>
<evidence type="ECO:0000256" key="10">
    <source>
        <dbReference type="ARBA" id="ARBA00069216"/>
    </source>
</evidence>
<evidence type="ECO:0000256" key="6">
    <source>
        <dbReference type="ARBA" id="ARBA00022833"/>
    </source>
</evidence>
<feature type="domain" description="Zinc finger C2H2 LYAR-type" evidence="13">
    <location>
        <begin position="31"/>
        <end position="58"/>
    </location>
</feature>
<dbReference type="Gene3D" id="1.10.10.2100">
    <property type="match status" value="1"/>
</dbReference>
<evidence type="ECO:0000256" key="2">
    <source>
        <dbReference type="ARBA" id="ARBA00004504"/>
    </source>
</evidence>
<evidence type="ECO:0000256" key="4">
    <source>
        <dbReference type="ARBA" id="ARBA00022737"/>
    </source>
</evidence>
<dbReference type="Gene3D" id="3.30.1490.490">
    <property type="match status" value="1"/>
</dbReference>
<dbReference type="FunFam" id="1.10.10.2100:FF:000002">
    <property type="entry name" value="cell growth-regulating nucleolar protein-like"/>
    <property type="match status" value="1"/>
</dbReference>
<keyword evidence="7" id="KW-0175">Coiled coil</keyword>
<dbReference type="GO" id="GO:0001750">
    <property type="term" value="C:photoreceptor outer segment"/>
    <property type="evidence" value="ECO:0007669"/>
    <property type="project" value="UniProtKB-SubCell"/>
</dbReference>
<feature type="compositionally biased region" description="Basic and acidic residues" evidence="12">
    <location>
        <begin position="170"/>
        <end position="198"/>
    </location>
</feature>
<comment type="subcellular location">
    <subcellularLocation>
        <location evidence="2">Cell projection</location>
        <location evidence="2">Cilium</location>
        <location evidence="2">Photoreceptor outer segment</location>
    </subcellularLocation>
    <subcellularLocation>
        <location evidence="1">Nucleus</location>
    </subcellularLocation>
</comment>
<dbReference type="GO" id="GO:0000122">
    <property type="term" value="P:negative regulation of transcription by RNA polymerase II"/>
    <property type="evidence" value="ECO:0007669"/>
    <property type="project" value="UniProtKB-ARBA"/>
</dbReference>
<comment type="caution">
    <text evidence="15">The sequence shown here is derived from an EMBL/GenBank/DDBJ whole genome shotgun (WGS) entry which is preliminary data.</text>
</comment>
<dbReference type="GO" id="GO:0003677">
    <property type="term" value="F:DNA binding"/>
    <property type="evidence" value="ECO:0007669"/>
    <property type="project" value="InterPro"/>
</dbReference>
<dbReference type="GO" id="GO:0005730">
    <property type="term" value="C:nucleolus"/>
    <property type="evidence" value="ECO:0007669"/>
    <property type="project" value="TreeGrafter"/>
</dbReference>
<sequence length="383" mass="44941">MVFFTCNACGESLKKVQMEKHLNVCRRSTSVSCIDCGKDFWGDDFKLHLKCISEDQKYGGKGFEAKANKGEVKQLQWIEKVHELMKKSNISPKLRDILNQMSTYDNIPRKRTKFQNWMKNSLKIYDQATQEKVWEIFSEANSSNNVNPQEQQPTKIEPPPVELNEETSEGPEKKSKRERKEERQKNNKKEKKELKGDILQDNVQIKKDKRRRHEIEETVEEEEPQEVTECNRKENKKKKRKHGKESSLNVEVTENGHNIETTEYKKTKDNLKKRIHCTSEGEPHNKLKKNENGLSPEVEENDVADESTVKVKFNWKGTIKALLKEAPENEMSIKKLRKKVLAEYYSVVTEHHKSEDDILVTFKKKINCNPKFRILKEKVKLVR</sequence>
<dbReference type="SUPFAM" id="SSF57667">
    <property type="entry name" value="beta-beta-alpha zinc fingers"/>
    <property type="match status" value="2"/>
</dbReference>
<evidence type="ECO:0000256" key="3">
    <source>
        <dbReference type="ARBA" id="ARBA00022723"/>
    </source>
</evidence>
<evidence type="ECO:0000259" key="13">
    <source>
        <dbReference type="Pfam" id="PF08790"/>
    </source>
</evidence>
<evidence type="ECO:0000313" key="16">
    <source>
        <dbReference type="Proteomes" id="UP001066276"/>
    </source>
</evidence>
<keyword evidence="8" id="KW-0539">Nucleus</keyword>
<dbReference type="Proteomes" id="UP001066276">
    <property type="component" value="Chromosome 1_1"/>
</dbReference>
<feature type="region of interest" description="Disordered" evidence="12">
    <location>
        <begin position="278"/>
        <end position="302"/>
    </location>
</feature>
<protein>
    <recommendedName>
        <fullName evidence="10">Cell growth-regulating nucleolar protein</fullName>
    </recommendedName>
</protein>
<organism evidence="15 16">
    <name type="scientific">Pleurodeles waltl</name>
    <name type="common">Iberian ribbed newt</name>
    <dbReference type="NCBI Taxonomy" id="8319"/>
    <lineage>
        <taxon>Eukaryota</taxon>
        <taxon>Metazoa</taxon>
        <taxon>Chordata</taxon>
        <taxon>Craniata</taxon>
        <taxon>Vertebrata</taxon>
        <taxon>Euteleostomi</taxon>
        <taxon>Amphibia</taxon>
        <taxon>Batrachia</taxon>
        <taxon>Caudata</taxon>
        <taxon>Salamandroidea</taxon>
        <taxon>Salamandridae</taxon>
        <taxon>Pleurodelinae</taxon>
        <taxon>Pleurodeles</taxon>
    </lineage>
</organism>
<evidence type="ECO:0000256" key="5">
    <source>
        <dbReference type="ARBA" id="ARBA00022771"/>
    </source>
</evidence>
<dbReference type="PANTHER" id="PTHR13100">
    <property type="entry name" value="CELL GROWTH-REGULATING NUCLEOLAR PROTEIN LYAR"/>
    <property type="match status" value="1"/>
</dbReference>
<evidence type="ECO:0000259" key="14">
    <source>
        <dbReference type="Pfam" id="PF25879"/>
    </source>
</evidence>
<dbReference type="InterPro" id="IPR058719">
    <property type="entry name" value="WHD_LYAR"/>
</dbReference>
<dbReference type="InterPro" id="IPR039999">
    <property type="entry name" value="LYAR"/>
</dbReference>
<keyword evidence="4" id="KW-0677">Repeat</keyword>
<reference evidence="15" key="1">
    <citation type="journal article" date="2022" name="bioRxiv">
        <title>Sequencing and chromosome-scale assembly of the giantPleurodeles waltlgenome.</title>
        <authorList>
            <person name="Brown T."/>
            <person name="Elewa A."/>
            <person name="Iarovenko S."/>
            <person name="Subramanian E."/>
            <person name="Araus A.J."/>
            <person name="Petzold A."/>
            <person name="Susuki M."/>
            <person name="Suzuki K.-i.T."/>
            <person name="Hayashi T."/>
            <person name="Toyoda A."/>
            <person name="Oliveira C."/>
            <person name="Osipova E."/>
            <person name="Leigh N.D."/>
            <person name="Simon A."/>
            <person name="Yun M.H."/>
        </authorList>
    </citation>
    <scope>NUCLEOTIDE SEQUENCE</scope>
    <source>
        <strain evidence="15">20211129_DDA</strain>
        <tissue evidence="15">Liver</tissue>
    </source>
</reference>
<keyword evidence="6" id="KW-0862">Zinc</keyword>
<evidence type="ECO:0000256" key="9">
    <source>
        <dbReference type="ARBA" id="ARBA00063961"/>
    </source>
</evidence>
<comment type="subunit">
    <text evidence="9">Interacts with PRMT5; this interaction is direct. Interacts with GNL2 and RPL23A. Interacts with nucleolin/NCL; this interaction is direct. Interacts with phosphorylated IRF3; this interaction impairs IRF3 DNA-binding activity.</text>
</comment>
<feature type="domain" description="Cell growth-regulating nucleolar protein-like winged helix" evidence="14">
    <location>
        <begin position="311"/>
        <end position="382"/>
    </location>
</feature>
<gene>
    <name evidence="15" type="ORF">NDU88_001733</name>
</gene>
<dbReference type="Pfam" id="PF08790">
    <property type="entry name" value="zf-LYAR"/>
    <property type="match status" value="1"/>
</dbReference>
<feature type="region of interest" description="Disordered" evidence="12">
    <location>
        <begin position="142"/>
        <end position="249"/>
    </location>
</feature>
<dbReference type="InterPro" id="IPR036236">
    <property type="entry name" value="Znf_C2H2_sf"/>
</dbReference>
<evidence type="ECO:0000256" key="8">
    <source>
        <dbReference type="ARBA" id="ARBA00023242"/>
    </source>
</evidence>
<dbReference type="AlphaFoldDB" id="A0AAV7WN18"/>
<dbReference type="Pfam" id="PF25879">
    <property type="entry name" value="WHD_LYAR"/>
    <property type="match status" value="1"/>
</dbReference>
<keyword evidence="5 11" id="KW-0863">Zinc-finger</keyword>
<evidence type="ECO:0000256" key="7">
    <source>
        <dbReference type="ARBA" id="ARBA00023054"/>
    </source>
</evidence>
<keyword evidence="16" id="KW-1185">Reference proteome</keyword>
<dbReference type="GO" id="GO:0008270">
    <property type="term" value="F:zinc ion binding"/>
    <property type="evidence" value="ECO:0007669"/>
    <property type="project" value="UniProtKB-KW"/>
</dbReference>
<feature type="compositionally biased region" description="Basic residues" evidence="12">
    <location>
        <begin position="234"/>
        <end position="243"/>
    </location>
</feature>
<dbReference type="PANTHER" id="PTHR13100:SF10">
    <property type="entry name" value="CELL GROWTH-REGULATING NUCLEOLAR PROTEIN"/>
    <property type="match status" value="1"/>
</dbReference>
<accession>A0AAV7WN18</accession>
<dbReference type="EMBL" id="JANPWB010000001">
    <property type="protein sequence ID" value="KAJ1214106.1"/>
    <property type="molecule type" value="Genomic_DNA"/>
</dbReference>
<feature type="compositionally biased region" description="Acidic residues" evidence="12">
    <location>
        <begin position="217"/>
        <end position="226"/>
    </location>
</feature>
<dbReference type="InterPro" id="IPR014898">
    <property type="entry name" value="Znf_C2H2_LYAR"/>
</dbReference>
<evidence type="ECO:0000313" key="15">
    <source>
        <dbReference type="EMBL" id="KAJ1214106.1"/>
    </source>
</evidence>
<name>A0AAV7WN18_PLEWA</name>
<proteinExistence type="predicted"/>
<feature type="compositionally biased region" description="Basic and acidic residues" evidence="12">
    <location>
        <begin position="278"/>
        <end position="291"/>
    </location>
</feature>
<evidence type="ECO:0000256" key="1">
    <source>
        <dbReference type="ARBA" id="ARBA00004123"/>
    </source>
</evidence>
<dbReference type="PROSITE" id="PS51804">
    <property type="entry name" value="ZF_C2HC_LYAR"/>
    <property type="match status" value="2"/>
</dbReference>
<feature type="compositionally biased region" description="Polar residues" evidence="12">
    <location>
        <begin position="142"/>
        <end position="154"/>
    </location>
</feature>